<organism evidence="5 6">
    <name type="scientific">Jiangella alkaliphila</name>
    <dbReference type="NCBI Taxonomy" id="419479"/>
    <lineage>
        <taxon>Bacteria</taxon>
        <taxon>Bacillati</taxon>
        <taxon>Actinomycetota</taxon>
        <taxon>Actinomycetes</taxon>
        <taxon>Jiangellales</taxon>
        <taxon>Jiangellaceae</taxon>
        <taxon>Jiangella</taxon>
    </lineage>
</organism>
<dbReference type="SUPFAM" id="SSF53850">
    <property type="entry name" value="Periplasmic binding protein-like II"/>
    <property type="match status" value="1"/>
</dbReference>
<feature type="domain" description="SsuA/THI5-like" evidence="4">
    <location>
        <begin position="52"/>
        <end position="258"/>
    </location>
</feature>
<dbReference type="Proteomes" id="UP000182977">
    <property type="component" value="Chromosome I"/>
</dbReference>
<evidence type="ECO:0000313" key="5">
    <source>
        <dbReference type="EMBL" id="SDU79074.1"/>
    </source>
</evidence>
<dbReference type="GO" id="GO:0042918">
    <property type="term" value="P:alkanesulfonate transmembrane transport"/>
    <property type="evidence" value="ECO:0007669"/>
    <property type="project" value="TreeGrafter"/>
</dbReference>
<dbReference type="EMBL" id="LT629791">
    <property type="protein sequence ID" value="SDU79074.1"/>
    <property type="molecule type" value="Genomic_DNA"/>
</dbReference>
<dbReference type="PANTHER" id="PTHR30024">
    <property type="entry name" value="ALIPHATIC SULFONATES-BINDING PROTEIN-RELATED"/>
    <property type="match status" value="1"/>
</dbReference>
<evidence type="ECO:0000313" key="6">
    <source>
        <dbReference type="Proteomes" id="UP000182977"/>
    </source>
</evidence>
<dbReference type="InterPro" id="IPR015168">
    <property type="entry name" value="SsuA/THI5"/>
</dbReference>
<dbReference type="Pfam" id="PF09084">
    <property type="entry name" value="NMT1"/>
    <property type="match status" value="1"/>
</dbReference>
<dbReference type="Gene3D" id="3.40.190.10">
    <property type="entry name" value="Periplasmic binding protein-like II"/>
    <property type="match status" value="2"/>
</dbReference>
<sequence>MQLHSRTLAVLGAAAIGLALLTGCGDDDPATETAATGETVQLRVGVPTTANALSAYVAEDIGAFAERDIEVEFVPVLSGAEAIPMLMNDQIDVTLGDGFGTITAAANGLPLAVFGIATIQPSDVALDPAIIFVKDESVTAQDLAGQRFAVSALAGYHELSSKSTIDTLGGDSSAVEYVELTPATMADAIEGGDVAAALITEPYATQAEQRGLYPLAAQAVGTQGVSGTLWVATQQQAAENADVLAAFSEAVEAAGHAVNEDRELARRVAATYMTVELEVIEVMRFPTFTDSVTDFASLDRLAELALEYDMLDEQPDFDSLIVELTG</sequence>
<comment type="similarity">
    <text evidence="2">Belongs to the bacterial solute-binding protein SsuA/TauA family.</text>
</comment>
<keyword evidence="3" id="KW-0732">Signal</keyword>
<keyword evidence="6" id="KW-1185">Reference proteome</keyword>
<gene>
    <name evidence="5" type="ORF">SAMN04488563_5923</name>
</gene>
<dbReference type="GO" id="GO:0042597">
    <property type="term" value="C:periplasmic space"/>
    <property type="evidence" value="ECO:0007669"/>
    <property type="project" value="UniProtKB-SubCell"/>
</dbReference>
<proteinExistence type="inferred from homology"/>
<evidence type="ECO:0000256" key="3">
    <source>
        <dbReference type="ARBA" id="ARBA00022729"/>
    </source>
</evidence>
<evidence type="ECO:0000256" key="1">
    <source>
        <dbReference type="ARBA" id="ARBA00004418"/>
    </source>
</evidence>
<reference evidence="6" key="1">
    <citation type="submission" date="2016-10" db="EMBL/GenBank/DDBJ databases">
        <authorList>
            <person name="Varghese N."/>
            <person name="Submissions S."/>
        </authorList>
    </citation>
    <scope>NUCLEOTIDE SEQUENCE [LARGE SCALE GENOMIC DNA]</scope>
    <source>
        <strain evidence="6">DSM 45079</strain>
    </source>
</reference>
<evidence type="ECO:0000259" key="4">
    <source>
        <dbReference type="Pfam" id="PF09084"/>
    </source>
</evidence>
<dbReference type="PANTHER" id="PTHR30024:SF47">
    <property type="entry name" value="TAURINE-BINDING PERIPLASMIC PROTEIN"/>
    <property type="match status" value="1"/>
</dbReference>
<evidence type="ECO:0000256" key="2">
    <source>
        <dbReference type="ARBA" id="ARBA00010742"/>
    </source>
</evidence>
<protein>
    <submittedName>
        <fullName evidence="5">NMT1/THI5 like</fullName>
    </submittedName>
</protein>
<dbReference type="STRING" id="419479.SAMN04488563_5923"/>
<comment type="subcellular location">
    <subcellularLocation>
        <location evidence="1">Periplasm</location>
    </subcellularLocation>
</comment>
<dbReference type="RefSeq" id="WP_160312822.1">
    <property type="nucleotide sequence ID" value="NZ_LBMC01000054.1"/>
</dbReference>
<accession>A0A1H2LE38</accession>
<dbReference type="PROSITE" id="PS51257">
    <property type="entry name" value="PROKAR_LIPOPROTEIN"/>
    <property type="match status" value="1"/>
</dbReference>
<dbReference type="OrthoDB" id="5348911at2"/>
<name>A0A1H2LE38_9ACTN</name>
<dbReference type="AlphaFoldDB" id="A0A1H2LE38"/>